<protein>
    <recommendedName>
        <fullName evidence="3">Glycosyltransferase 2-like domain-containing protein</fullName>
    </recommendedName>
</protein>
<feature type="transmembrane region" description="Helical" evidence="1">
    <location>
        <begin position="191"/>
        <end position="210"/>
    </location>
</feature>
<reference evidence="2" key="1">
    <citation type="journal article" date="2014" name="Front. Microbiol.">
        <title>High frequency of phylogenetically diverse reductive dehalogenase-homologous genes in deep subseafloor sedimentary metagenomes.</title>
        <authorList>
            <person name="Kawai M."/>
            <person name="Futagami T."/>
            <person name="Toyoda A."/>
            <person name="Takaki Y."/>
            <person name="Nishi S."/>
            <person name="Hori S."/>
            <person name="Arai W."/>
            <person name="Tsubouchi T."/>
            <person name="Morono Y."/>
            <person name="Uchiyama I."/>
            <person name="Ito T."/>
            <person name="Fujiyama A."/>
            <person name="Inagaki F."/>
            <person name="Takami H."/>
        </authorList>
    </citation>
    <scope>NUCLEOTIDE SEQUENCE</scope>
    <source>
        <strain evidence="2">Expedition CK06-06</strain>
    </source>
</reference>
<accession>X0YK91</accession>
<gene>
    <name evidence="2" type="ORF">S01H4_19440</name>
</gene>
<dbReference type="PANTHER" id="PTHR43179">
    <property type="entry name" value="RHAMNOSYLTRANSFERASE WBBL"/>
    <property type="match status" value="1"/>
</dbReference>
<dbReference type="InterPro" id="IPR029044">
    <property type="entry name" value="Nucleotide-diphossugar_trans"/>
</dbReference>
<proteinExistence type="predicted"/>
<dbReference type="EMBL" id="BART01008669">
    <property type="protein sequence ID" value="GAG56445.1"/>
    <property type="molecule type" value="Genomic_DNA"/>
</dbReference>
<dbReference type="Pfam" id="PF13641">
    <property type="entry name" value="Glyco_tranf_2_3"/>
    <property type="match status" value="1"/>
</dbReference>
<dbReference type="Gene3D" id="3.90.550.10">
    <property type="entry name" value="Spore Coat Polysaccharide Biosynthesis Protein SpsA, Chain A"/>
    <property type="match status" value="1"/>
</dbReference>
<feature type="non-terminal residue" evidence="2">
    <location>
        <position position="1"/>
    </location>
</feature>
<evidence type="ECO:0008006" key="3">
    <source>
        <dbReference type="Google" id="ProtNLM"/>
    </source>
</evidence>
<comment type="caution">
    <text evidence="2">The sequence shown here is derived from an EMBL/GenBank/DDBJ whole genome shotgun (WGS) entry which is preliminary data.</text>
</comment>
<dbReference type="AlphaFoldDB" id="X0YK91"/>
<name>X0YK91_9ZZZZ</name>
<keyword evidence="1" id="KW-0472">Membrane</keyword>
<evidence type="ECO:0000313" key="2">
    <source>
        <dbReference type="EMBL" id="GAG56445.1"/>
    </source>
</evidence>
<evidence type="ECO:0000256" key="1">
    <source>
        <dbReference type="SAM" id="Phobius"/>
    </source>
</evidence>
<keyword evidence="1" id="KW-0812">Transmembrane</keyword>
<organism evidence="2">
    <name type="scientific">marine sediment metagenome</name>
    <dbReference type="NCBI Taxonomy" id="412755"/>
    <lineage>
        <taxon>unclassified sequences</taxon>
        <taxon>metagenomes</taxon>
        <taxon>ecological metagenomes</taxon>
    </lineage>
</organism>
<dbReference type="SUPFAM" id="SSF53448">
    <property type="entry name" value="Nucleotide-diphospho-sugar transferases"/>
    <property type="match status" value="1"/>
</dbReference>
<dbReference type="PANTHER" id="PTHR43179:SF7">
    <property type="entry name" value="RHAMNOSYLTRANSFERASE WBBL"/>
    <property type="match status" value="1"/>
</dbReference>
<sequence length="229" mass="25955">DNTGFAKANNQALRITNGAYVLLLNPDTVVTPDAIGKLVEFLDATPGAGGAGARLLNEDGSLQISAYPEPTLFREFWRMFHLDYSWSYAAYPMKRWGLEDPEKVDILMGACLLIRKTALDDVGLFDEDYFIYSEEVDLCARLKHAGWPLYWVPNAEVTHYGGQSTQQIAEEMFLQLYKAKILYFRKHRSKIAVIIYKLTLLFAALGRLALTPFCYLEKPAQRDNHNHGV</sequence>
<keyword evidence="1" id="KW-1133">Transmembrane helix</keyword>